<accession>E4XSF6</accession>
<reference evidence="2" key="1">
    <citation type="journal article" date="2010" name="Science">
        <title>Plasticity of animal genome architecture unmasked by rapid evolution of a pelagic tunicate.</title>
        <authorList>
            <person name="Denoeud F."/>
            <person name="Henriet S."/>
            <person name="Mungpakdee S."/>
            <person name="Aury J.M."/>
            <person name="Da Silva C."/>
            <person name="Brinkmann H."/>
            <person name="Mikhaleva J."/>
            <person name="Olsen L.C."/>
            <person name="Jubin C."/>
            <person name="Canestro C."/>
            <person name="Bouquet J.M."/>
            <person name="Danks G."/>
            <person name="Poulain J."/>
            <person name="Campsteijn C."/>
            <person name="Adamski M."/>
            <person name="Cross I."/>
            <person name="Yadetie F."/>
            <person name="Muffato M."/>
            <person name="Louis A."/>
            <person name="Butcher S."/>
            <person name="Tsagkogeorga G."/>
            <person name="Konrad A."/>
            <person name="Singh S."/>
            <person name="Jensen M.F."/>
            <person name="Cong E.H."/>
            <person name="Eikeseth-Otteraa H."/>
            <person name="Noel B."/>
            <person name="Anthouard V."/>
            <person name="Porcel B.M."/>
            <person name="Kachouri-Lafond R."/>
            <person name="Nishino A."/>
            <person name="Ugolini M."/>
            <person name="Chourrout P."/>
            <person name="Nishida H."/>
            <person name="Aasland R."/>
            <person name="Huzurbazar S."/>
            <person name="Westhof E."/>
            <person name="Delsuc F."/>
            <person name="Lehrach H."/>
            <person name="Reinhardt R."/>
            <person name="Weissenbach J."/>
            <person name="Roy S.W."/>
            <person name="Artiguenave F."/>
            <person name="Postlethwait J.H."/>
            <person name="Manak J.R."/>
            <person name="Thompson E.M."/>
            <person name="Jaillon O."/>
            <person name="Du Pasquier L."/>
            <person name="Boudinot P."/>
            <person name="Liberles D.A."/>
            <person name="Volff J.N."/>
            <person name="Philippe H."/>
            <person name="Lenhard B."/>
            <person name="Roest Crollius H."/>
            <person name="Wincker P."/>
            <person name="Chourrout D."/>
        </authorList>
    </citation>
    <scope>NUCLEOTIDE SEQUENCE [LARGE SCALE GENOMIC DNA]</scope>
</reference>
<sequence>MVSNATTSLSAFYKLNRQEFPRLEKIVSYLTAITCSSSEMERSFAVSSAQVKNPAKNRTKAKKIEQCLQMRQAGSFKDLLHKIFEKENLKKFF</sequence>
<protein>
    <recommendedName>
        <fullName evidence="1">HAT C-terminal dimerisation domain-containing protein</fullName>
    </recommendedName>
</protein>
<dbReference type="InterPro" id="IPR008906">
    <property type="entry name" value="HATC_C_dom"/>
</dbReference>
<dbReference type="Pfam" id="PF05699">
    <property type="entry name" value="Dimer_Tnp_hAT"/>
    <property type="match status" value="1"/>
</dbReference>
<evidence type="ECO:0000313" key="2">
    <source>
        <dbReference type="EMBL" id="CBY12668.1"/>
    </source>
</evidence>
<dbReference type="OrthoDB" id="10665792at2759"/>
<gene>
    <name evidence="2" type="ORF">GSOID_T00002110001</name>
</gene>
<dbReference type="Proteomes" id="UP000001307">
    <property type="component" value="Unassembled WGS sequence"/>
</dbReference>
<proteinExistence type="predicted"/>
<keyword evidence="3" id="KW-1185">Reference proteome</keyword>
<organism evidence="2">
    <name type="scientific">Oikopleura dioica</name>
    <name type="common">Tunicate</name>
    <dbReference type="NCBI Taxonomy" id="34765"/>
    <lineage>
        <taxon>Eukaryota</taxon>
        <taxon>Metazoa</taxon>
        <taxon>Chordata</taxon>
        <taxon>Tunicata</taxon>
        <taxon>Appendicularia</taxon>
        <taxon>Copelata</taxon>
        <taxon>Oikopleuridae</taxon>
        <taxon>Oikopleura</taxon>
    </lineage>
</organism>
<dbReference type="InParanoid" id="E4XSF6"/>
<feature type="domain" description="HAT C-terminal dimerisation" evidence="1">
    <location>
        <begin position="9"/>
        <end position="72"/>
    </location>
</feature>
<name>E4XSF6_OIKDI</name>
<evidence type="ECO:0000313" key="3">
    <source>
        <dbReference type="Proteomes" id="UP000001307"/>
    </source>
</evidence>
<dbReference type="EMBL" id="FN653134">
    <property type="protein sequence ID" value="CBY12668.1"/>
    <property type="molecule type" value="Genomic_DNA"/>
</dbReference>
<dbReference type="GO" id="GO:0046983">
    <property type="term" value="F:protein dimerization activity"/>
    <property type="evidence" value="ECO:0007669"/>
    <property type="project" value="InterPro"/>
</dbReference>
<evidence type="ECO:0000259" key="1">
    <source>
        <dbReference type="Pfam" id="PF05699"/>
    </source>
</evidence>
<dbReference type="AlphaFoldDB" id="E4XSF6"/>